<feature type="non-terminal residue" evidence="2">
    <location>
        <position position="62"/>
    </location>
</feature>
<evidence type="ECO:0000313" key="2">
    <source>
        <dbReference type="EMBL" id="KAF9413809.1"/>
    </source>
</evidence>
<sequence>MLTLCGAPPPSRKREELTALANLRKKVSPALLQPDRNANKNDNEQNKNSHEETLDNRPKLLQ</sequence>
<protein>
    <submittedName>
        <fullName evidence="2">Uncharacterized protein</fullName>
    </submittedName>
</protein>
<feature type="region of interest" description="Disordered" evidence="1">
    <location>
        <begin position="25"/>
        <end position="62"/>
    </location>
</feature>
<organism evidence="2 3">
    <name type="scientific">Spodoptera exigua</name>
    <name type="common">Beet armyworm</name>
    <name type="synonym">Noctua fulgens</name>
    <dbReference type="NCBI Taxonomy" id="7107"/>
    <lineage>
        <taxon>Eukaryota</taxon>
        <taxon>Metazoa</taxon>
        <taxon>Ecdysozoa</taxon>
        <taxon>Arthropoda</taxon>
        <taxon>Hexapoda</taxon>
        <taxon>Insecta</taxon>
        <taxon>Pterygota</taxon>
        <taxon>Neoptera</taxon>
        <taxon>Endopterygota</taxon>
        <taxon>Lepidoptera</taxon>
        <taxon>Glossata</taxon>
        <taxon>Ditrysia</taxon>
        <taxon>Noctuoidea</taxon>
        <taxon>Noctuidae</taxon>
        <taxon>Amphipyrinae</taxon>
        <taxon>Spodoptera</taxon>
    </lineage>
</organism>
<dbReference type="AlphaFoldDB" id="A0A835GF09"/>
<keyword evidence="3" id="KW-1185">Reference proteome</keyword>
<comment type="caution">
    <text evidence="2">The sequence shown here is derived from an EMBL/GenBank/DDBJ whole genome shotgun (WGS) entry which is preliminary data.</text>
</comment>
<feature type="compositionally biased region" description="Basic and acidic residues" evidence="1">
    <location>
        <begin position="37"/>
        <end position="62"/>
    </location>
</feature>
<gene>
    <name evidence="2" type="ORF">HW555_008077</name>
</gene>
<name>A0A835GF09_SPOEX</name>
<evidence type="ECO:0000313" key="3">
    <source>
        <dbReference type="Proteomes" id="UP000648187"/>
    </source>
</evidence>
<evidence type="ECO:0000256" key="1">
    <source>
        <dbReference type="SAM" id="MobiDB-lite"/>
    </source>
</evidence>
<dbReference type="Proteomes" id="UP000648187">
    <property type="component" value="Unassembled WGS sequence"/>
</dbReference>
<dbReference type="EMBL" id="JACKWZ010000150">
    <property type="protein sequence ID" value="KAF9413809.1"/>
    <property type="molecule type" value="Genomic_DNA"/>
</dbReference>
<proteinExistence type="predicted"/>
<reference evidence="2" key="1">
    <citation type="submission" date="2020-08" db="EMBL/GenBank/DDBJ databases">
        <title>Spodoptera exigua strain:BAW_Kor-Di-RS1 Genome sequencing and assembly.</title>
        <authorList>
            <person name="Kim J."/>
            <person name="Nam H.Y."/>
            <person name="Kwon M."/>
            <person name="Choi J.H."/>
            <person name="Cho S.R."/>
            <person name="Kim G.-H."/>
        </authorList>
    </citation>
    <scope>NUCLEOTIDE SEQUENCE</scope>
    <source>
        <strain evidence="2">BAW_Kor-Di-RS1</strain>
        <tissue evidence="2">Whole-body</tissue>
    </source>
</reference>
<accession>A0A835GF09</accession>